<dbReference type="EMBL" id="VFPP01000001">
    <property type="protein sequence ID" value="TQM85468.1"/>
    <property type="molecule type" value="Genomic_DNA"/>
</dbReference>
<dbReference type="AlphaFoldDB" id="A0A543JRL2"/>
<evidence type="ECO:0000313" key="2">
    <source>
        <dbReference type="EMBL" id="TQM85468.1"/>
    </source>
</evidence>
<reference evidence="2 3" key="1">
    <citation type="submission" date="2019-06" db="EMBL/GenBank/DDBJ databases">
        <title>Sequencing the genomes of 1000 actinobacteria strains.</title>
        <authorList>
            <person name="Klenk H.-P."/>
        </authorList>
    </citation>
    <scope>NUCLEOTIDE SEQUENCE [LARGE SCALE GENOMIC DNA]</scope>
    <source>
        <strain evidence="2 3">DSM 45456</strain>
    </source>
</reference>
<keyword evidence="3" id="KW-1185">Reference proteome</keyword>
<dbReference type="Proteomes" id="UP000316628">
    <property type="component" value="Unassembled WGS sequence"/>
</dbReference>
<name>A0A543JRL2_9PSEU</name>
<protein>
    <submittedName>
        <fullName evidence="2">Uncharacterized protein</fullName>
    </submittedName>
</protein>
<proteinExistence type="predicted"/>
<feature type="region of interest" description="Disordered" evidence="1">
    <location>
        <begin position="1"/>
        <end position="29"/>
    </location>
</feature>
<gene>
    <name evidence="2" type="ORF">FHX81_7951</name>
</gene>
<sequence>MRNDLGVGDRGGGPDETGRPAPVRTSRTVSQTAAVSSGIVVQAGHLDGAATAPGGYANAGLHVGDVNLTAGAPFRSRYLHQVRRMAPEVLVGREAELAELAEFCSSQSGAYAWWQGEPWAGKSALLSWFTLNPPPGVRIVSFFVTARMAGQNHRGAFIENVLGQLSEMLSETPPVHLSEATREAHLLGMLEDSAALCRSRDERLVLLVDGLDEDRGVTTGPDDYSIAGLLPVTPPFGSNVVVASRSHRPLPYDVPQDHPLRTSSSVRELAPSPAAIVSRADKERELRGLLTGQRDLVGFVVASGGGLSAEDLAELTDVTRRAMTERLASTACRSFASRPSPWTAGEVYLLSHAELLTEAVAHLGSAVDEHRTRIHRWADMYRDRRWPTSTPEYLLHGYFRMVAEEDDVVRMVAVATDRDRLDLMRKVSGSDSEALRQLVTTEERLLARHAVTVTAMTRLALNRQRLKNRNAAIPVDLPAAWAALGRHHRARELANSIDSVVDRVEALALVAVAGQNTDTARSTLSHAEQLLDLLSEPTDRRRAAAAIAKATIAVRDPTEASGVLRPRTGLSADDFGEIGRVIEARWGAGQSDVVINSIDDETARLRMYLGTAEVSDDAERARRHLDHAVRLLPGIPRWEFRNALRHLTRAASRLLPYDLADAVVRSLFRSGASEVEVASARAEVAARCGDFRTVVELVASLDASDARPLLVHLLGAVPWPEGQAVELEDRLAGIGGTRNTRALTVAVAEAGDLTRAARLATRAADSAALASVARHAAVTGRPEMAEQLLSAAMNLVEAGTNPVDDLNGMAVVAQAAARCGDAVAAKRLIAKVDESGHSIEFADQLAAATALTGDLPLARARAGDDEQALLAVVRAAAELGEAPTALEISLGLSDRHLREEAFAATAGALIETGELTRAVTTIMRCKTDSAWRVVAAALARRPFTSDASHLAFLVPKGRRNALRAALAQSAEHAGAVDVADVCLDEISNDDDHLDALLSVLEAAAARRDLGRVRQLSTALHCAAARSSAPDTTAGRLAVTKTLSGLPALTTFTESLEAVLEGASASQAVEIAHPEQRERAAVVLANAGAEDMAAHLVRTMPSDYERGRGWYRLAMETGLGSTGRPAAEMLRFLHWTNVVPVITRHHPEVIPLLVDDLLHTTT</sequence>
<comment type="caution">
    <text evidence="2">The sequence shown here is derived from an EMBL/GenBank/DDBJ whole genome shotgun (WGS) entry which is preliminary data.</text>
</comment>
<evidence type="ECO:0000313" key="3">
    <source>
        <dbReference type="Proteomes" id="UP000316628"/>
    </source>
</evidence>
<organism evidence="2 3">
    <name type="scientific">Saccharothrix saharensis</name>
    <dbReference type="NCBI Taxonomy" id="571190"/>
    <lineage>
        <taxon>Bacteria</taxon>
        <taxon>Bacillati</taxon>
        <taxon>Actinomycetota</taxon>
        <taxon>Actinomycetes</taxon>
        <taxon>Pseudonocardiales</taxon>
        <taxon>Pseudonocardiaceae</taxon>
        <taxon>Saccharothrix</taxon>
    </lineage>
</organism>
<evidence type="ECO:0000256" key="1">
    <source>
        <dbReference type="SAM" id="MobiDB-lite"/>
    </source>
</evidence>
<accession>A0A543JRL2</accession>